<proteinExistence type="predicted"/>
<dbReference type="Proteomes" id="UP000199370">
    <property type="component" value="Unassembled WGS sequence"/>
</dbReference>
<evidence type="ECO:0000256" key="2">
    <source>
        <dbReference type="ARBA" id="ARBA00023163"/>
    </source>
</evidence>
<dbReference type="Pfam" id="PF24280">
    <property type="entry name" value="HVO_A0563_N"/>
    <property type="match status" value="1"/>
</dbReference>
<dbReference type="Gene3D" id="1.10.10.10">
    <property type="entry name" value="Winged helix-like DNA-binding domain superfamily/Winged helix DNA-binding domain"/>
    <property type="match status" value="1"/>
</dbReference>
<keyword evidence="2" id="KW-0804">Transcription</keyword>
<dbReference type="PANTHER" id="PTHR34236:SF1">
    <property type="entry name" value="DIMETHYL SULFOXIDE REDUCTASE TRANSCRIPTIONAL ACTIVATOR"/>
    <property type="match status" value="1"/>
</dbReference>
<dbReference type="AlphaFoldDB" id="A0A1G9UDI9"/>
<feature type="domain" description="HVO-A0563 N-terminal" evidence="4">
    <location>
        <begin position="3"/>
        <end position="144"/>
    </location>
</feature>
<organism evidence="5 6">
    <name type="scientific">Haloarchaeobius iranensis</name>
    <dbReference type="NCBI Taxonomy" id="996166"/>
    <lineage>
        <taxon>Archaea</taxon>
        <taxon>Methanobacteriati</taxon>
        <taxon>Methanobacteriota</taxon>
        <taxon>Stenosarchaea group</taxon>
        <taxon>Halobacteria</taxon>
        <taxon>Halobacteriales</taxon>
        <taxon>Halorubellaceae</taxon>
        <taxon>Haloarchaeobius</taxon>
    </lineage>
</organism>
<dbReference type="RefSeq" id="WP_089731851.1">
    <property type="nucleotide sequence ID" value="NZ_FNIA01000004.1"/>
</dbReference>
<sequence>MHEVTARIADDSPYAAATAGTDASVELWCNDHRDLLHVRGPAEGVREHVEAAVGVSDAVAHDDELLLVTADCLREHDDTIEPYVAANDCLLVPPIRYERGAKVVRVLALDPANLTGFYHDIAADHDVTVEAKHDRARPSRRSPLVDLDAVLPDLSPRQREALVTAFEAGYYEIPREATTADLGEALGVDRRTAEEHLRRAENKLLGALAPRLR</sequence>
<dbReference type="EMBL" id="FNIA01000004">
    <property type="protein sequence ID" value="SDM57986.1"/>
    <property type="molecule type" value="Genomic_DNA"/>
</dbReference>
<dbReference type="OrthoDB" id="27447at2157"/>
<reference evidence="5 6" key="1">
    <citation type="submission" date="2016-10" db="EMBL/GenBank/DDBJ databases">
        <authorList>
            <person name="de Groot N.N."/>
        </authorList>
    </citation>
    <scope>NUCLEOTIDE SEQUENCE [LARGE SCALE GENOMIC DNA]</scope>
    <source>
        <strain evidence="6">EB21,IBRC-M 10013,KCTC 4048</strain>
    </source>
</reference>
<protein>
    <submittedName>
        <fullName evidence="5">Uncharacterized protein</fullName>
    </submittedName>
</protein>
<name>A0A1G9UDI9_9EURY</name>
<keyword evidence="6" id="KW-1185">Reference proteome</keyword>
<evidence type="ECO:0000259" key="3">
    <source>
        <dbReference type="Pfam" id="PF04967"/>
    </source>
</evidence>
<evidence type="ECO:0000259" key="4">
    <source>
        <dbReference type="Pfam" id="PF24280"/>
    </source>
</evidence>
<dbReference type="PANTHER" id="PTHR34236">
    <property type="entry name" value="DIMETHYL SULFOXIDE REDUCTASE TRANSCRIPTIONAL ACTIVATOR"/>
    <property type="match status" value="1"/>
</dbReference>
<dbReference type="InterPro" id="IPR036388">
    <property type="entry name" value="WH-like_DNA-bd_sf"/>
</dbReference>
<evidence type="ECO:0000313" key="6">
    <source>
        <dbReference type="Proteomes" id="UP000199370"/>
    </source>
</evidence>
<dbReference type="InterPro" id="IPR056531">
    <property type="entry name" value="HVO_A0563_N"/>
</dbReference>
<gene>
    <name evidence="5" type="ORF">SAMN05192554_10473</name>
</gene>
<evidence type="ECO:0000313" key="5">
    <source>
        <dbReference type="EMBL" id="SDM57986.1"/>
    </source>
</evidence>
<dbReference type="Pfam" id="PF04967">
    <property type="entry name" value="HTH_10"/>
    <property type="match status" value="1"/>
</dbReference>
<dbReference type="InterPro" id="IPR013324">
    <property type="entry name" value="RNA_pol_sigma_r3/r4-like"/>
</dbReference>
<keyword evidence="1" id="KW-0805">Transcription regulation</keyword>
<dbReference type="STRING" id="996166.SAMN05192554_10473"/>
<feature type="domain" description="HTH bat-type" evidence="3">
    <location>
        <begin position="154"/>
        <end position="205"/>
    </location>
</feature>
<evidence type="ECO:0000256" key="1">
    <source>
        <dbReference type="ARBA" id="ARBA00023015"/>
    </source>
</evidence>
<dbReference type="SUPFAM" id="SSF88659">
    <property type="entry name" value="Sigma3 and sigma4 domains of RNA polymerase sigma factors"/>
    <property type="match status" value="1"/>
</dbReference>
<dbReference type="InterPro" id="IPR007050">
    <property type="entry name" value="HTH_bacterioopsin"/>
</dbReference>
<accession>A0A1G9UDI9</accession>